<dbReference type="PROSITE" id="PS51163">
    <property type="entry name" value="YRDC"/>
    <property type="match status" value="1"/>
</dbReference>
<dbReference type="GO" id="GO:0061710">
    <property type="term" value="F:L-threonylcarbamoyladenylate synthase"/>
    <property type="evidence" value="ECO:0007669"/>
    <property type="project" value="UniProtKB-EC"/>
</dbReference>
<dbReference type="InterPro" id="IPR017945">
    <property type="entry name" value="DHBP_synth_RibB-like_a/b_dom"/>
</dbReference>
<dbReference type="Pfam" id="PF01300">
    <property type="entry name" value="Sua5_yciO_yrdC"/>
    <property type="match status" value="1"/>
</dbReference>
<feature type="domain" description="YrdC-like" evidence="12">
    <location>
        <begin position="11"/>
        <end position="197"/>
    </location>
</feature>
<dbReference type="EC" id="2.7.7.87" evidence="3"/>
<evidence type="ECO:0000256" key="3">
    <source>
        <dbReference type="ARBA" id="ARBA00012584"/>
    </source>
</evidence>
<dbReference type="PANTHER" id="PTHR17490">
    <property type="entry name" value="SUA5"/>
    <property type="match status" value="1"/>
</dbReference>
<keyword evidence="8" id="KW-0547">Nucleotide-binding</keyword>
<comment type="similarity">
    <text evidence="2">Belongs to the SUA5 family.</text>
</comment>
<evidence type="ECO:0000313" key="13">
    <source>
        <dbReference type="EMBL" id="TMI77428.1"/>
    </source>
</evidence>
<dbReference type="GO" id="GO:0006450">
    <property type="term" value="P:regulation of translational fidelity"/>
    <property type="evidence" value="ECO:0007669"/>
    <property type="project" value="TreeGrafter"/>
</dbReference>
<dbReference type="EMBL" id="VBAO01000472">
    <property type="protein sequence ID" value="TMI77428.1"/>
    <property type="molecule type" value="Genomic_DNA"/>
</dbReference>
<dbReference type="GO" id="GO:0003725">
    <property type="term" value="F:double-stranded RNA binding"/>
    <property type="evidence" value="ECO:0007669"/>
    <property type="project" value="InterPro"/>
</dbReference>
<name>A0A537J1K1_9BACT</name>
<evidence type="ECO:0000256" key="9">
    <source>
        <dbReference type="ARBA" id="ARBA00022840"/>
    </source>
</evidence>
<evidence type="ECO:0000256" key="1">
    <source>
        <dbReference type="ARBA" id="ARBA00004496"/>
    </source>
</evidence>
<dbReference type="AlphaFoldDB" id="A0A537J1K1"/>
<keyword evidence="7" id="KW-0548">Nucleotidyltransferase</keyword>
<dbReference type="PANTHER" id="PTHR17490:SF16">
    <property type="entry name" value="THREONYLCARBAMOYL-AMP SYNTHASE"/>
    <property type="match status" value="1"/>
</dbReference>
<evidence type="ECO:0000256" key="11">
    <source>
        <dbReference type="ARBA" id="ARBA00048366"/>
    </source>
</evidence>
<evidence type="ECO:0000256" key="8">
    <source>
        <dbReference type="ARBA" id="ARBA00022741"/>
    </source>
</evidence>
<evidence type="ECO:0000256" key="4">
    <source>
        <dbReference type="ARBA" id="ARBA00022490"/>
    </source>
</evidence>
<accession>A0A537J1K1</accession>
<keyword evidence="5" id="KW-0808">Transferase</keyword>
<dbReference type="Gene3D" id="3.90.870.10">
    <property type="entry name" value="DHBP synthase"/>
    <property type="match status" value="1"/>
</dbReference>
<proteinExistence type="inferred from homology"/>
<dbReference type="InterPro" id="IPR050156">
    <property type="entry name" value="TC-AMP_synthase_SUA5"/>
</dbReference>
<comment type="caution">
    <text evidence="13">The sequence shown here is derived from an EMBL/GenBank/DDBJ whole genome shotgun (WGS) entry which is preliminary data.</text>
</comment>
<reference evidence="13 14" key="1">
    <citation type="journal article" date="2019" name="Nat. Microbiol.">
        <title>Mediterranean grassland soil C-N compound turnover is dependent on rainfall and depth, and is mediated by genomically divergent microorganisms.</title>
        <authorList>
            <person name="Diamond S."/>
            <person name="Andeer P.F."/>
            <person name="Li Z."/>
            <person name="Crits-Christoph A."/>
            <person name="Burstein D."/>
            <person name="Anantharaman K."/>
            <person name="Lane K.R."/>
            <person name="Thomas B.C."/>
            <person name="Pan C."/>
            <person name="Northen T.R."/>
            <person name="Banfield J.F."/>
        </authorList>
    </citation>
    <scope>NUCLEOTIDE SEQUENCE [LARGE SCALE GENOMIC DNA]</scope>
    <source>
        <strain evidence="13">NP_7</strain>
    </source>
</reference>
<dbReference type="NCBIfam" id="TIGR00057">
    <property type="entry name" value="L-threonylcarbamoyladenylate synthase"/>
    <property type="match status" value="1"/>
</dbReference>
<protein>
    <recommendedName>
        <fullName evidence="10">L-threonylcarbamoyladenylate synthase</fullName>
        <ecNumber evidence="3">2.7.7.87</ecNumber>
    </recommendedName>
    <alternativeName>
        <fullName evidence="10">L-threonylcarbamoyladenylate synthase</fullName>
    </alternativeName>
</protein>
<evidence type="ECO:0000256" key="2">
    <source>
        <dbReference type="ARBA" id="ARBA00007663"/>
    </source>
</evidence>
<dbReference type="GO" id="GO:0000049">
    <property type="term" value="F:tRNA binding"/>
    <property type="evidence" value="ECO:0007669"/>
    <property type="project" value="TreeGrafter"/>
</dbReference>
<dbReference type="Proteomes" id="UP000320048">
    <property type="component" value="Unassembled WGS sequence"/>
</dbReference>
<comment type="catalytic activity">
    <reaction evidence="11">
        <text>L-threonine + hydrogencarbonate + ATP = L-threonylcarbamoyladenylate + diphosphate + H2O</text>
        <dbReference type="Rhea" id="RHEA:36407"/>
        <dbReference type="ChEBI" id="CHEBI:15377"/>
        <dbReference type="ChEBI" id="CHEBI:17544"/>
        <dbReference type="ChEBI" id="CHEBI:30616"/>
        <dbReference type="ChEBI" id="CHEBI:33019"/>
        <dbReference type="ChEBI" id="CHEBI:57926"/>
        <dbReference type="ChEBI" id="CHEBI:73682"/>
        <dbReference type="EC" id="2.7.7.87"/>
    </reaction>
</comment>
<keyword evidence="9" id="KW-0067">ATP-binding</keyword>
<evidence type="ECO:0000256" key="6">
    <source>
        <dbReference type="ARBA" id="ARBA00022694"/>
    </source>
</evidence>
<evidence type="ECO:0000256" key="5">
    <source>
        <dbReference type="ARBA" id="ARBA00022679"/>
    </source>
</evidence>
<dbReference type="InterPro" id="IPR006070">
    <property type="entry name" value="Sua5-like_dom"/>
</dbReference>
<evidence type="ECO:0000256" key="10">
    <source>
        <dbReference type="ARBA" id="ARBA00029774"/>
    </source>
</evidence>
<dbReference type="GO" id="GO:0008033">
    <property type="term" value="P:tRNA processing"/>
    <property type="evidence" value="ECO:0007669"/>
    <property type="project" value="UniProtKB-KW"/>
</dbReference>
<comment type="subcellular location">
    <subcellularLocation>
        <location evidence="1">Cytoplasm</location>
    </subcellularLocation>
</comment>
<evidence type="ECO:0000259" key="12">
    <source>
        <dbReference type="PROSITE" id="PS51163"/>
    </source>
</evidence>
<sequence length="212" mass="21763">MDVIGVDPASEEVPRRAVQVLSGGGLVAFPTDTFYALGADARDEAAVVRVFAAKQRPRGQPLPVLVADREQWRTVVADLPEAGLLLADRFWPGALTIVCRRGPGIPPALVGGGDAIGVRQPALPVAVGLCRAFGGPVVGTSANVHSIPAPITATQVALDLGAEVNLILDGGRCALARPSTVVDVTRTPPVVVRAGVVTLAALREVLGAVAVR</sequence>
<organism evidence="13 14">
    <name type="scientific">Candidatus Segetimicrobium genomatis</name>
    <dbReference type="NCBI Taxonomy" id="2569760"/>
    <lineage>
        <taxon>Bacteria</taxon>
        <taxon>Bacillati</taxon>
        <taxon>Candidatus Sysuimicrobiota</taxon>
        <taxon>Candidatus Sysuimicrobiia</taxon>
        <taxon>Candidatus Sysuimicrobiales</taxon>
        <taxon>Candidatus Segetimicrobiaceae</taxon>
        <taxon>Candidatus Segetimicrobium</taxon>
    </lineage>
</organism>
<dbReference type="SUPFAM" id="SSF55821">
    <property type="entry name" value="YrdC/RibB"/>
    <property type="match status" value="1"/>
</dbReference>
<keyword evidence="4" id="KW-0963">Cytoplasm</keyword>
<dbReference type="GO" id="GO:0005524">
    <property type="term" value="F:ATP binding"/>
    <property type="evidence" value="ECO:0007669"/>
    <property type="project" value="UniProtKB-KW"/>
</dbReference>
<keyword evidence="6" id="KW-0819">tRNA processing</keyword>
<evidence type="ECO:0000313" key="14">
    <source>
        <dbReference type="Proteomes" id="UP000320048"/>
    </source>
</evidence>
<evidence type="ECO:0000256" key="7">
    <source>
        <dbReference type="ARBA" id="ARBA00022695"/>
    </source>
</evidence>
<dbReference type="GO" id="GO:0005737">
    <property type="term" value="C:cytoplasm"/>
    <property type="evidence" value="ECO:0007669"/>
    <property type="project" value="UniProtKB-SubCell"/>
</dbReference>
<gene>
    <name evidence="13" type="ORF">E6H04_14285</name>
</gene>